<dbReference type="CDD" id="cd07363">
    <property type="entry name" value="45_DOPA_Dioxygenase"/>
    <property type="match status" value="1"/>
</dbReference>
<name>A0A812IK64_9DINO</name>
<reference evidence="7" key="1">
    <citation type="submission" date="2021-02" db="EMBL/GenBank/DDBJ databases">
        <authorList>
            <person name="Dougan E. K."/>
            <person name="Rhodes N."/>
            <person name="Thang M."/>
            <person name="Chan C."/>
        </authorList>
    </citation>
    <scope>NUCLEOTIDE SEQUENCE</scope>
</reference>
<protein>
    <recommendedName>
        <fullName evidence="6">Extradiol ring-cleavage dioxygenase class III enzyme subunit B domain-containing protein</fullName>
    </recommendedName>
</protein>
<feature type="domain" description="Extradiol ring-cleavage dioxygenase class III enzyme subunit B" evidence="6">
    <location>
        <begin position="72"/>
        <end position="179"/>
    </location>
</feature>
<accession>A0A812IK64</accession>
<dbReference type="InterPro" id="IPR004183">
    <property type="entry name" value="Xdiol_dOase_suB"/>
</dbReference>
<dbReference type="GO" id="GO:0016702">
    <property type="term" value="F:oxidoreductase activity, acting on single donors with incorporation of molecular oxygen, incorporation of two atoms of oxygen"/>
    <property type="evidence" value="ECO:0007669"/>
    <property type="project" value="UniProtKB-ARBA"/>
</dbReference>
<evidence type="ECO:0000256" key="2">
    <source>
        <dbReference type="ARBA" id="ARBA00007581"/>
    </source>
</evidence>
<dbReference type="PANTHER" id="PTHR30096">
    <property type="entry name" value="4,5-DOPA DIOXYGENASE EXTRADIOL-LIKE PROTEIN"/>
    <property type="match status" value="1"/>
</dbReference>
<gene>
    <name evidence="7" type="ORF">SNAT2548_LOCUS4990</name>
</gene>
<dbReference type="EMBL" id="CAJNDS010000313">
    <property type="protein sequence ID" value="CAE7042215.1"/>
    <property type="molecule type" value="Genomic_DNA"/>
</dbReference>
<dbReference type="GO" id="GO:0008270">
    <property type="term" value="F:zinc ion binding"/>
    <property type="evidence" value="ECO:0007669"/>
    <property type="project" value="InterPro"/>
</dbReference>
<dbReference type="Gene3D" id="3.40.830.10">
    <property type="entry name" value="LigB-like"/>
    <property type="match status" value="1"/>
</dbReference>
<organism evidence="7 8">
    <name type="scientific">Symbiodinium natans</name>
    <dbReference type="NCBI Taxonomy" id="878477"/>
    <lineage>
        <taxon>Eukaryota</taxon>
        <taxon>Sar</taxon>
        <taxon>Alveolata</taxon>
        <taxon>Dinophyceae</taxon>
        <taxon>Suessiales</taxon>
        <taxon>Symbiodiniaceae</taxon>
        <taxon>Symbiodinium</taxon>
    </lineage>
</organism>
<evidence type="ECO:0000256" key="1">
    <source>
        <dbReference type="ARBA" id="ARBA00001947"/>
    </source>
</evidence>
<comment type="cofactor">
    <cofactor evidence="1">
        <name>Zn(2+)</name>
        <dbReference type="ChEBI" id="CHEBI:29105"/>
    </cofactor>
</comment>
<keyword evidence="4" id="KW-0862">Zinc</keyword>
<dbReference type="OrthoDB" id="439992at2759"/>
<evidence type="ECO:0000259" key="6">
    <source>
        <dbReference type="Pfam" id="PF02900"/>
    </source>
</evidence>
<keyword evidence="8" id="KW-1185">Reference proteome</keyword>
<dbReference type="GO" id="GO:0008198">
    <property type="term" value="F:ferrous iron binding"/>
    <property type="evidence" value="ECO:0007669"/>
    <property type="project" value="InterPro"/>
</dbReference>
<comment type="similarity">
    <text evidence="2">Belongs to the DODA-type extradiol aromatic ring-opening dioxygenase family.</text>
</comment>
<evidence type="ECO:0000313" key="8">
    <source>
        <dbReference type="Proteomes" id="UP000604046"/>
    </source>
</evidence>
<keyword evidence="5" id="KW-0560">Oxidoreductase</keyword>
<keyword evidence="3" id="KW-0479">Metal-binding</keyword>
<dbReference type="PIRSF" id="PIRSF006157">
    <property type="entry name" value="Doxgns_DODA"/>
    <property type="match status" value="1"/>
</dbReference>
<dbReference type="InterPro" id="IPR014436">
    <property type="entry name" value="Extradiol_dOase_DODA"/>
</dbReference>
<evidence type="ECO:0000313" key="7">
    <source>
        <dbReference type="EMBL" id="CAE7042215.1"/>
    </source>
</evidence>
<comment type="caution">
    <text evidence="7">The sequence shown here is derived from an EMBL/GenBank/DDBJ whole genome shotgun (WGS) entry which is preliminary data.</text>
</comment>
<dbReference type="AlphaFoldDB" id="A0A812IK64"/>
<evidence type="ECO:0000256" key="3">
    <source>
        <dbReference type="ARBA" id="ARBA00022723"/>
    </source>
</evidence>
<evidence type="ECO:0000256" key="4">
    <source>
        <dbReference type="ARBA" id="ARBA00022833"/>
    </source>
</evidence>
<dbReference type="PANTHER" id="PTHR30096:SF0">
    <property type="entry name" value="4,5-DOPA DIOXYGENASE EXTRADIOL-LIKE PROTEIN"/>
    <property type="match status" value="1"/>
</dbReference>
<evidence type="ECO:0000256" key="5">
    <source>
        <dbReference type="ARBA" id="ARBA00023002"/>
    </source>
</evidence>
<dbReference type="Proteomes" id="UP000604046">
    <property type="component" value="Unassembled WGS sequence"/>
</dbReference>
<sequence>MSTLSGARKYGKLRAAECFSKAFQPAEHVINRVDTDPLPTLFISHGIGPMPLLLDPSAPFRRSLADLPRRLRLDEHLVRCILVVSAHWESRGGLEVSLRRTHAQGLLYDYAGASKEMYEVHHQYHPPGDPQVPGWVVDLLQAADQEIRINSARALDHGVFVPLLLMPDLASVPVVQLSLPAFGRRGSELARQCLEVSWGADTRQWSFHEFCGQKSSRDSAVMFRRENASWPDVQWQCSDVASHDCTSIHWSLLPVHGREEHLLPLHVAAGIVNVCVLSTADFAISCNGAATH</sequence>
<dbReference type="SUPFAM" id="SSF53213">
    <property type="entry name" value="LigB-like"/>
    <property type="match status" value="1"/>
</dbReference>
<proteinExistence type="inferred from homology"/>
<dbReference type="Pfam" id="PF02900">
    <property type="entry name" value="LigB"/>
    <property type="match status" value="1"/>
</dbReference>